<dbReference type="Gene3D" id="3.30.420.40">
    <property type="match status" value="1"/>
</dbReference>
<evidence type="ECO:0000313" key="4">
    <source>
        <dbReference type="Proteomes" id="UP000228945"/>
    </source>
</evidence>
<reference evidence="3 4" key="1">
    <citation type="submission" date="2017-10" db="EMBL/GenBank/DDBJ databases">
        <title>Genome sequence of Caulobacter mirabilis FWC38.</title>
        <authorList>
            <person name="Fiebig A."/>
            <person name="Crosson S."/>
        </authorList>
    </citation>
    <scope>NUCLEOTIDE SEQUENCE [LARGE SCALE GENOMIC DNA]</scope>
    <source>
        <strain evidence="3 4">FWC 38</strain>
    </source>
</reference>
<feature type="domain" description="Ppx/GppA phosphatase N-terminal" evidence="1">
    <location>
        <begin position="40"/>
        <end position="307"/>
    </location>
</feature>
<evidence type="ECO:0000259" key="2">
    <source>
        <dbReference type="Pfam" id="PF21697"/>
    </source>
</evidence>
<dbReference type="InterPro" id="IPR003695">
    <property type="entry name" value="Ppx_GppA_N"/>
</dbReference>
<organism evidence="3 4">
    <name type="scientific">Caulobacter mirabilis</name>
    <dbReference type="NCBI Taxonomy" id="69666"/>
    <lineage>
        <taxon>Bacteria</taxon>
        <taxon>Pseudomonadati</taxon>
        <taxon>Pseudomonadota</taxon>
        <taxon>Alphaproteobacteria</taxon>
        <taxon>Caulobacterales</taxon>
        <taxon>Caulobacteraceae</taxon>
        <taxon>Caulobacter</taxon>
    </lineage>
</organism>
<sequence length="504" mass="53685">MLARADNLRSAESLVRTPRDAAVIDVGSNSVRLVLYRLEGRSIWTVYNEKVLAGLGRDLGVTGRLSPDGVTGALAALRRFRAVLDAARPDDLFMAATAAVRDAEDGEVFVGRVAAETGLNLRVLSGQEEARYAALGVLAGAPDGEGVVGDLGGASLELVRLGPQGPIEGATLALGPFSLSGVRGDKLRAEIAARLAPFAARFRTDVFQAVGGAWRNLALMHMQMTGYPLQIVHQYEMSRSEALDAARFVARQSKASLESIPGISKKRVETLPHAALVLEALIEQLGLEKIVVSAYGLREGLLFEGMTSAVRDLDPLIEGCTALTARQGVDETLGPTLEAWLAPVFEALPPLFGAREDVLRSAACRLADLGTRLHPDHRADLVFEQVLRAPVAGQNHAERAFLAVAAFSRHTAANSMPEAGALSRLLTEAQRRRARALGAAIRLGADLSGRSSALLAQSRLALKDGRLILSAAEGWSDMLLGEQTSRRATTLAGLLGVKLEIRRI</sequence>
<dbReference type="GO" id="GO:0016462">
    <property type="term" value="F:pyrophosphatase activity"/>
    <property type="evidence" value="ECO:0007669"/>
    <property type="project" value="TreeGrafter"/>
</dbReference>
<dbReference type="KEGG" id="cmb:CSW64_12735"/>
<dbReference type="AlphaFoldDB" id="A0A2D2AYW7"/>
<dbReference type="Proteomes" id="UP000228945">
    <property type="component" value="Chromosome"/>
</dbReference>
<dbReference type="OrthoDB" id="3698573at2"/>
<dbReference type="PANTHER" id="PTHR30005:SF0">
    <property type="entry name" value="RETROGRADE REGULATION PROTEIN 2"/>
    <property type="match status" value="1"/>
</dbReference>
<gene>
    <name evidence="3" type="ORF">CSW64_12735</name>
</gene>
<dbReference type="InterPro" id="IPR048951">
    <property type="entry name" value="Ppx_C"/>
</dbReference>
<dbReference type="RefSeq" id="WP_099622470.1">
    <property type="nucleotide sequence ID" value="NZ_CP024201.1"/>
</dbReference>
<dbReference type="InterPro" id="IPR043129">
    <property type="entry name" value="ATPase_NBD"/>
</dbReference>
<dbReference type="EMBL" id="CP024201">
    <property type="protein sequence ID" value="ATQ43219.1"/>
    <property type="molecule type" value="Genomic_DNA"/>
</dbReference>
<dbReference type="Gene3D" id="1.10.3210.10">
    <property type="entry name" value="Hypothetical protein af1432"/>
    <property type="match status" value="1"/>
</dbReference>
<dbReference type="SUPFAM" id="SSF109604">
    <property type="entry name" value="HD-domain/PDEase-like"/>
    <property type="match status" value="1"/>
</dbReference>
<proteinExistence type="predicted"/>
<dbReference type="Gene3D" id="3.30.420.150">
    <property type="entry name" value="Exopolyphosphatase. Domain 2"/>
    <property type="match status" value="1"/>
</dbReference>
<name>A0A2D2AYW7_9CAUL</name>
<dbReference type="CDD" id="cd24052">
    <property type="entry name" value="ASKHA_NBD_HpPPX-GppA-like"/>
    <property type="match status" value="1"/>
</dbReference>
<feature type="domain" description="Exopolyphosphatase C-terminal" evidence="2">
    <location>
        <begin position="355"/>
        <end position="500"/>
    </location>
</feature>
<keyword evidence="4" id="KW-1185">Reference proteome</keyword>
<evidence type="ECO:0000313" key="3">
    <source>
        <dbReference type="EMBL" id="ATQ43219.1"/>
    </source>
</evidence>
<dbReference type="InterPro" id="IPR050273">
    <property type="entry name" value="GppA/Ppx_hydrolase"/>
</dbReference>
<evidence type="ECO:0000259" key="1">
    <source>
        <dbReference type="Pfam" id="PF02541"/>
    </source>
</evidence>
<accession>A0A2D2AYW7</accession>
<protein>
    <submittedName>
        <fullName evidence="3">Exopolyphosphatase</fullName>
    </submittedName>
</protein>
<dbReference type="Pfam" id="PF21697">
    <property type="entry name" value="Ppx_C"/>
    <property type="match status" value="1"/>
</dbReference>
<dbReference type="PANTHER" id="PTHR30005">
    <property type="entry name" value="EXOPOLYPHOSPHATASE"/>
    <property type="match status" value="1"/>
</dbReference>
<dbReference type="Pfam" id="PF02541">
    <property type="entry name" value="Ppx-GppA"/>
    <property type="match status" value="1"/>
</dbReference>
<dbReference type="SUPFAM" id="SSF53067">
    <property type="entry name" value="Actin-like ATPase domain"/>
    <property type="match status" value="2"/>
</dbReference>